<dbReference type="InterPro" id="IPR019734">
    <property type="entry name" value="TPR_rpt"/>
</dbReference>
<keyword evidence="2" id="KW-0175">Coiled coil</keyword>
<reference evidence="4" key="1">
    <citation type="journal article" date="2019" name="Int. J. Syst. Evol. Microbiol.">
        <title>The Global Catalogue of Microorganisms (GCM) 10K type strain sequencing project: providing services to taxonomists for standard genome sequencing and annotation.</title>
        <authorList>
            <consortium name="The Broad Institute Genomics Platform"/>
            <consortium name="The Broad Institute Genome Sequencing Center for Infectious Disease"/>
            <person name="Wu L."/>
            <person name="Ma J."/>
        </authorList>
    </citation>
    <scope>NUCLEOTIDE SEQUENCE [LARGE SCALE GENOMIC DNA]</scope>
    <source>
        <strain evidence="4">CGMCC 1.12295</strain>
    </source>
</reference>
<comment type="caution">
    <text evidence="3">The sequence shown here is derived from an EMBL/GenBank/DDBJ whole genome shotgun (WGS) entry which is preliminary data.</text>
</comment>
<dbReference type="EMBL" id="JBHUEO010000008">
    <property type="protein sequence ID" value="MFD1706120.1"/>
    <property type="molecule type" value="Genomic_DNA"/>
</dbReference>
<dbReference type="InterPro" id="IPR011990">
    <property type="entry name" value="TPR-like_helical_dom_sf"/>
</dbReference>
<evidence type="ECO:0000313" key="3">
    <source>
        <dbReference type="EMBL" id="MFD1706120.1"/>
    </source>
</evidence>
<evidence type="ECO:0000313" key="4">
    <source>
        <dbReference type="Proteomes" id="UP001597301"/>
    </source>
</evidence>
<keyword evidence="1" id="KW-0802">TPR repeat</keyword>
<name>A0ABW4KIV0_9BACI</name>
<evidence type="ECO:0000256" key="2">
    <source>
        <dbReference type="SAM" id="Coils"/>
    </source>
</evidence>
<feature type="coiled-coil region" evidence="2">
    <location>
        <begin position="175"/>
        <end position="209"/>
    </location>
</feature>
<evidence type="ECO:0008006" key="5">
    <source>
        <dbReference type="Google" id="ProtNLM"/>
    </source>
</evidence>
<dbReference type="PROSITE" id="PS51257">
    <property type="entry name" value="PROKAR_LIPOPROTEIN"/>
    <property type="match status" value="1"/>
</dbReference>
<sequence>MKKCVILILTGFILAGCGNSTYDKAMEQGKLALTNEEYEEAIAFFELALEEKPKDEEAKTAYEDLSALQQIEEQAKDSQWDEVIDKAEDLLNKDGVSSSIQKKLEEYISTAKAHKEQHQLVSKEVKKIKEFIEKESYTDAYEMIRTLQDNHEVQEVLPVFSEDIHKMKTDIDEGMLKQKAEKEAEEMRIAEAEEKRKSEAAAAKQKRETAWTTYTNPRFGFQVKYPQGWTLGPEPTNGDGRALYQGDGGEIIASAYNLMPETRPDLTNYETLQTHHGETAYLRVQNDGSSVHFHGCILNDEIVFSLTGFMDAGFYEEYSDVLEQMLLSARSY</sequence>
<accession>A0ABW4KIV0</accession>
<proteinExistence type="predicted"/>
<dbReference type="RefSeq" id="WP_380772680.1">
    <property type="nucleotide sequence ID" value="NZ_JBHUEO010000008.1"/>
</dbReference>
<protein>
    <recommendedName>
        <fullName evidence="5">Tetratricopeptide repeat protein</fullName>
    </recommendedName>
</protein>
<dbReference type="PROSITE" id="PS50005">
    <property type="entry name" value="TPR"/>
    <property type="match status" value="1"/>
</dbReference>
<feature type="repeat" description="TPR" evidence="1">
    <location>
        <begin position="22"/>
        <end position="55"/>
    </location>
</feature>
<organism evidence="3 4">
    <name type="scientific">Siminovitchia sediminis</name>
    <dbReference type="NCBI Taxonomy" id="1274353"/>
    <lineage>
        <taxon>Bacteria</taxon>
        <taxon>Bacillati</taxon>
        <taxon>Bacillota</taxon>
        <taxon>Bacilli</taxon>
        <taxon>Bacillales</taxon>
        <taxon>Bacillaceae</taxon>
        <taxon>Siminovitchia</taxon>
    </lineage>
</organism>
<dbReference type="Gene3D" id="1.25.40.10">
    <property type="entry name" value="Tetratricopeptide repeat domain"/>
    <property type="match status" value="1"/>
</dbReference>
<keyword evidence="4" id="KW-1185">Reference proteome</keyword>
<evidence type="ECO:0000256" key="1">
    <source>
        <dbReference type="PROSITE-ProRule" id="PRU00339"/>
    </source>
</evidence>
<gene>
    <name evidence="3" type="ORF">ACFSCZ_05035</name>
</gene>
<dbReference type="Proteomes" id="UP001597301">
    <property type="component" value="Unassembled WGS sequence"/>
</dbReference>